<dbReference type="Proteomes" id="UP000518300">
    <property type="component" value="Unassembled WGS sequence"/>
</dbReference>
<proteinExistence type="predicted"/>
<dbReference type="AlphaFoldDB" id="A0A848L9E5"/>
<dbReference type="RefSeq" id="WP_169344932.1">
    <property type="nucleotide sequence ID" value="NZ_JABBJJ010000044.1"/>
</dbReference>
<organism evidence="1 2">
    <name type="scientific">Pyxidicoccus fallax</name>
    <dbReference type="NCBI Taxonomy" id="394095"/>
    <lineage>
        <taxon>Bacteria</taxon>
        <taxon>Pseudomonadati</taxon>
        <taxon>Myxococcota</taxon>
        <taxon>Myxococcia</taxon>
        <taxon>Myxococcales</taxon>
        <taxon>Cystobacterineae</taxon>
        <taxon>Myxococcaceae</taxon>
        <taxon>Pyxidicoccus</taxon>
    </lineage>
</organism>
<keyword evidence="2" id="KW-1185">Reference proteome</keyword>
<reference evidence="1 2" key="1">
    <citation type="submission" date="2020-04" db="EMBL/GenBank/DDBJ databases">
        <title>Draft genome of Pyxidicoccus fallax type strain.</title>
        <authorList>
            <person name="Whitworth D.E."/>
        </authorList>
    </citation>
    <scope>NUCLEOTIDE SEQUENCE [LARGE SCALE GENOMIC DNA]</scope>
    <source>
        <strain evidence="1 2">DSM 14698</strain>
    </source>
</reference>
<protein>
    <submittedName>
        <fullName evidence="1">Uncharacterized protein</fullName>
    </submittedName>
</protein>
<comment type="caution">
    <text evidence="1">The sequence shown here is derived from an EMBL/GenBank/DDBJ whole genome shotgun (WGS) entry which is preliminary data.</text>
</comment>
<evidence type="ECO:0000313" key="2">
    <source>
        <dbReference type="Proteomes" id="UP000518300"/>
    </source>
</evidence>
<name>A0A848L9E5_9BACT</name>
<sequence>MTSRSGAHSLTDLLVVVLVAQATAPSLTGESKGLLDSLLRVATLFAWSVALGARRSCGCTGART</sequence>
<evidence type="ECO:0000313" key="1">
    <source>
        <dbReference type="EMBL" id="NMO15640.1"/>
    </source>
</evidence>
<gene>
    <name evidence="1" type="ORF">HG543_12365</name>
</gene>
<accession>A0A848L9E5</accession>
<dbReference type="EMBL" id="JABBJJ010000044">
    <property type="protein sequence ID" value="NMO15640.1"/>
    <property type="molecule type" value="Genomic_DNA"/>
</dbReference>